<dbReference type="CDD" id="cd22888">
    <property type="entry name" value="CcO_VIIa_fungal"/>
    <property type="match status" value="1"/>
</dbReference>
<dbReference type="PANTHER" id="PTHR28264">
    <property type="entry name" value="CYTOCHROME C OXIDASE SUBUNIT 7A"/>
    <property type="match status" value="1"/>
</dbReference>
<dbReference type="GO" id="GO:0006123">
    <property type="term" value="P:mitochondrial electron transport, cytochrome c to oxygen"/>
    <property type="evidence" value="ECO:0007669"/>
    <property type="project" value="TreeGrafter"/>
</dbReference>
<evidence type="ECO:0000256" key="1">
    <source>
        <dbReference type="ARBA" id="ARBA00004273"/>
    </source>
</evidence>
<keyword evidence="4 7" id="KW-1133">Transmembrane helix</keyword>
<dbReference type="EMBL" id="LN483167">
    <property type="protein sequence ID" value="CDZ97233.1"/>
    <property type="molecule type" value="Genomic_DNA"/>
</dbReference>
<dbReference type="GO" id="GO:0005743">
    <property type="term" value="C:mitochondrial inner membrane"/>
    <property type="evidence" value="ECO:0007669"/>
    <property type="project" value="UniProtKB-SubCell"/>
</dbReference>
<protein>
    <submittedName>
        <fullName evidence="8">Cytochrome c oxidase family protein</fullName>
    </submittedName>
</protein>
<comment type="subcellular location">
    <subcellularLocation>
        <location evidence="1">Mitochondrion inner membrane</location>
    </subcellularLocation>
</comment>
<dbReference type="AlphaFoldDB" id="A0A0F7SHQ2"/>
<feature type="transmembrane region" description="Helical" evidence="7">
    <location>
        <begin position="21"/>
        <end position="41"/>
    </location>
</feature>
<dbReference type="PANTHER" id="PTHR28264:SF1">
    <property type="entry name" value="CYTOCHROME C OXIDASE SUBUNIT 6C"/>
    <property type="match status" value="1"/>
</dbReference>
<evidence type="ECO:0000256" key="2">
    <source>
        <dbReference type="ARBA" id="ARBA00022692"/>
    </source>
</evidence>
<accession>A0A0F7SHQ2</accession>
<evidence type="ECO:0000313" key="8">
    <source>
        <dbReference type="EMBL" id="CDZ97233.1"/>
    </source>
</evidence>
<organism evidence="8">
    <name type="scientific">Phaffia rhodozyma</name>
    <name type="common">Yeast</name>
    <name type="synonym">Xanthophyllomyces dendrorhous</name>
    <dbReference type="NCBI Taxonomy" id="264483"/>
    <lineage>
        <taxon>Eukaryota</taxon>
        <taxon>Fungi</taxon>
        <taxon>Dikarya</taxon>
        <taxon>Basidiomycota</taxon>
        <taxon>Agaricomycotina</taxon>
        <taxon>Tremellomycetes</taxon>
        <taxon>Cystofilobasidiales</taxon>
        <taxon>Mrakiaceae</taxon>
        <taxon>Phaffia</taxon>
    </lineage>
</organism>
<dbReference type="GO" id="GO:0004129">
    <property type="term" value="F:cytochrome-c oxidase activity"/>
    <property type="evidence" value="ECO:0007669"/>
    <property type="project" value="TreeGrafter"/>
</dbReference>
<keyword evidence="3" id="KW-0999">Mitochondrion inner membrane</keyword>
<proteinExistence type="predicted"/>
<evidence type="ECO:0000256" key="6">
    <source>
        <dbReference type="ARBA" id="ARBA00023136"/>
    </source>
</evidence>
<evidence type="ECO:0000256" key="7">
    <source>
        <dbReference type="SAM" id="Phobius"/>
    </source>
</evidence>
<reference evidence="8" key="1">
    <citation type="submission" date="2014-08" db="EMBL/GenBank/DDBJ databases">
        <authorList>
            <person name="Sharma Rahul"/>
            <person name="Thines Marco"/>
        </authorList>
    </citation>
    <scope>NUCLEOTIDE SEQUENCE</scope>
</reference>
<keyword evidence="2 7" id="KW-0812">Transmembrane</keyword>
<keyword evidence="5" id="KW-0496">Mitochondrion</keyword>
<evidence type="ECO:0000256" key="3">
    <source>
        <dbReference type="ARBA" id="ARBA00022792"/>
    </source>
</evidence>
<evidence type="ECO:0000256" key="4">
    <source>
        <dbReference type="ARBA" id="ARBA00022989"/>
    </source>
</evidence>
<keyword evidence="6 7" id="KW-0472">Membrane</keyword>
<evidence type="ECO:0000256" key="5">
    <source>
        <dbReference type="ARBA" id="ARBA00023128"/>
    </source>
</evidence>
<name>A0A0F7SHQ2_PHARH</name>
<sequence length="79" mass="8670">MASAVSRVHRVPPSAGKLRRVIIFDITMALGLGTLGAYAYWYGSHIPDLRIRDEYYLKIEKDKAAARSAAVASYVADGK</sequence>